<organism evidence="2 3">
    <name type="scientific">Flagellimonas iocasae</name>
    <dbReference type="NCBI Taxonomy" id="2055905"/>
    <lineage>
        <taxon>Bacteria</taxon>
        <taxon>Pseudomonadati</taxon>
        <taxon>Bacteroidota</taxon>
        <taxon>Flavobacteriia</taxon>
        <taxon>Flavobacteriales</taxon>
        <taxon>Flavobacteriaceae</taxon>
        <taxon>Flagellimonas</taxon>
    </lineage>
</organism>
<name>A0ABW4Y1L3_9FLAO</name>
<gene>
    <name evidence="2" type="ORF">ACFSJE_15950</name>
</gene>
<dbReference type="Gene3D" id="3.20.20.80">
    <property type="entry name" value="Glycosidases"/>
    <property type="match status" value="1"/>
</dbReference>
<feature type="domain" description="Glycosyl hydrolase family 13 catalytic" evidence="1">
    <location>
        <begin position="215"/>
        <end position="569"/>
    </location>
</feature>
<dbReference type="Proteomes" id="UP001597342">
    <property type="component" value="Unassembled WGS sequence"/>
</dbReference>
<dbReference type="SMART" id="SM00642">
    <property type="entry name" value="Aamy"/>
    <property type="match status" value="1"/>
</dbReference>
<comment type="caution">
    <text evidence="2">The sequence shown here is derived from an EMBL/GenBank/DDBJ whole genome shotgun (WGS) entry which is preliminary data.</text>
</comment>
<evidence type="ECO:0000313" key="2">
    <source>
        <dbReference type="EMBL" id="MFD2101283.1"/>
    </source>
</evidence>
<evidence type="ECO:0000259" key="1">
    <source>
        <dbReference type="SMART" id="SM00642"/>
    </source>
</evidence>
<accession>A0ABW4Y1L3</accession>
<keyword evidence="3" id="KW-1185">Reference proteome</keyword>
<dbReference type="Pfam" id="PF00128">
    <property type="entry name" value="Alpha-amylase"/>
    <property type="match status" value="1"/>
</dbReference>
<evidence type="ECO:0000313" key="3">
    <source>
        <dbReference type="Proteomes" id="UP001597342"/>
    </source>
</evidence>
<dbReference type="InterPro" id="IPR017853">
    <property type="entry name" value="GH"/>
</dbReference>
<dbReference type="GO" id="GO:0016787">
    <property type="term" value="F:hydrolase activity"/>
    <property type="evidence" value="ECO:0007669"/>
    <property type="project" value="UniProtKB-KW"/>
</dbReference>
<proteinExistence type="predicted"/>
<sequence>MLKLIILFSGLFFGSKDTSSIELKTRDAIVWHPKQEIKGQVHGINPKEIIIYQNGKYFSTGVDDKGVFKFELCLTDKETKVWAEVPGHPPVVSDTVQYTLGYDPIPIVKPYPVWDGEKITLHADIVENPYGEPIKFHWAPDSSNPALTDFSFDKDSLPVVEIPAEVGMYRFNLIGTTENDSIFLQTYVKRDNQGVHAFNMDEDSPQWMDDAILYQITPYSFVKDGTFNDIRKKLHELKEFGVNTIMIQPIYRTFKGYQGYDVIDYMQLNPNFGTREELHSLIKKAKKLKIRILFDLVINHSSIHHPYAKDLVKNGDKSHYHDFYQHEVNDGKPYSSLYNKDEFGFVNYFWKDLVNLNYGNEEVQRWMLEVCKYWLNEFDIDGYRFDAIWGVNARNPSFGKRLRTELKSIKPDFLFLAEDKGSSPAVYELGFDAAYDWTKDKEWVSQWSWEYEYDERSSKTIFNHPKVHKRAGLLGKALFKSGGNPYRKLHYLENNDLPRFIVGHGLERTKMAATLLFSLPGIPMIYNGQEIGFENHPYSDKAIFAKEKSIQEQSKHGLFEHYKKLIRLHKAYPALRGNLMDEVRVLPKSKITAFVRKEGGQIILVLVNLDGLSQTAALDPMKSISPEAPMDSLHFRDLLSNEVFSMEPHSPKDDLSIPMQGYSVRLLLMERGVN</sequence>
<dbReference type="EMBL" id="JBHUHU010000005">
    <property type="protein sequence ID" value="MFD2101283.1"/>
    <property type="molecule type" value="Genomic_DNA"/>
</dbReference>
<reference evidence="3" key="1">
    <citation type="journal article" date="2019" name="Int. J. Syst. Evol. Microbiol.">
        <title>The Global Catalogue of Microorganisms (GCM) 10K type strain sequencing project: providing services to taxonomists for standard genome sequencing and annotation.</title>
        <authorList>
            <consortium name="The Broad Institute Genomics Platform"/>
            <consortium name="The Broad Institute Genome Sequencing Center for Infectious Disease"/>
            <person name="Wu L."/>
            <person name="Ma J."/>
        </authorList>
    </citation>
    <scope>NUCLEOTIDE SEQUENCE [LARGE SCALE GENOMIC DNA]</scope>
    <source>
        <strain evidence="3">JCM 3389</strain>
    </source>
</reference>
<dbReference type="RefSeq" id="WP_379831861.1">
    <property type="nucleotide sequence ID" value="NZ_JBHUHU010000005.1"/>
</dbReference>
<dbReference type="InterPro" id="IPR006047">
    <property type="entry name" value="GH13_cat_dom"/>
</dbReference>
<dbReference type="SUPFAM" id="SSF51011">
    <property type="entry name" value="Glycosyl hydrolase domain"/>
    <property type="match status" value="1"/>
</dbReference>
<protein>
    <submittedName>
        <fullName evidence="2">Alpha-amylase family glycosyl hydrolase</fullName>
    </submittedName>
</protein>
<dbReference type="SUPFAM" id="SSF51445">
    <property type="entry name" value="(Trans)glycosidases"/>
    <property type="match status" value="1"/>
</dbReference>
<keyword evidence="2" id="KW-0378">Hydrolase</keyword>
<dbReference type="PANTHER" id="PTHR10357">
    <property type="entry name" value="ALPHA-AMYLASE FAMILY MEMBER"/>
    <property type="match status" value="1"/>
</dbReference>